<proteinExistence type="predicted"/>
<reference evidence="2 3" key="1">
    <citation type="submission" date="2024-10" db="EMBL/GenBank/DDBJ databases">
        <authorList>
            <person name="Kim D."/>
        </authorList>
    </citation>
    <scope>NUCLEOTIDE SEQUENCE [LARGE SCALE GENOMIC DNA]</scope>
    <source>
        <strain evidence="2">Taebaek</strain>
    </source>
</reference>
<sequence>MDSNSNSHKKSKIVGIVTRGVELGAGKSLICVWNSRSPLKEYKFPRWASEYTVWFNWGEIVWIEPSKSVEEVQDPRNISKLEPDNERLRKIEVTYPIGHEALFLVMIVAFPPPSVDHYRDELAASKSLGCRAIGWSVEMGKVALLDEALVFKPGVCYSGYVARISADKDWIAEKMGTLWVVDGSTSLNEIADAETIGRMQQRIPWRNSLVPSMVGSAIGGTSAGAFASSSYDVCSGQAFPPPPSHSQHFSSANAPAPPPPSTHRPLLLSDDWTDELDDPLRNAASCSMDISRPSRLQPLHSVGVPGVPPPMQQKTNNDAFLCTPPTQSNSKMLVNHQQMAEEQRRQQPQQHQLLSFQEGDTTANNRENVVFGNLVALKLESIHARNANAAIQLQKAIMELCSNFELKVLNSSQYNNDHFSELGKAFGMGAGRE</sequence>
<name>A0ABD2KMK8_HETSC</name>
<dbReference type="Proteomes" id="UP001620645">
    <property type="component" value="Unassembled WGS sequence"/>
</dbReference>
<protein>
    <submittedName>
        <fullName evidence="2">Uncharacterized protein</fullName>
    </submittedName>
</protein>
<keyword evidence="3" id="KW-1185">Reference proteome</keyword>
<gene>
    <name evidence="2" type="ORF">niasHS_002160</name>
</gene>
<feature type="compositionally biased region" description="Low complexity" evidence="1">
    <location>
        <begin position="245"/>
        <end position="254"/>
    </location>
</feature>
<feature type="region of interest" description="Disordered" evidence="1">
    <location>
        <begin position="238"/>
        <end position="273"/>
    </location>
</feature>
<evidence type="ECO:0000313" key="2">
    <source>
        <dbReference type="EMBL" id="KAL3104133.1"/>
    </source>
</evidence>
<evidence type="ECO:0000256" key="1">
    <source>
        <dbReference type="SAM" id="MobiDB-lite"/>
    </source>
</evidence>
<accession>A0ABD2KMK8</accession>
<evidence type="ECO:0000313" key="3">
    <source>
        <dbReference type="Proteomes" id="UP001620645"/>
    </source>
</evidence>
<organism evidence="2 3">
    <name type="scientific">Heterodera schachtii</name>
    <name type="common">Sugarbeet cyst nematode worm</name>
    <name type="synonym">Tylenchus schachtii</name>
    <dbReference type="NCBI Taxonomy" id="97005"/>
    <lineage>
        <taxon>Eukaryota</taxon>
        <taxon>Metazoa</taxon>
        <taxon>Ecdysozoa</taxon>
        <taxon>Nematoda</taxon>
        <taxon>Chromadorea</taxon>
        <taxon>Rhabditida</taxon>
        <taxon>Tylenchina</taxon>
        <taxon>Tylenchomorpha</taxon>
        <taxon>Tylenchoidea</taxon>
        <taxon>Heteroderidae</taxon>
        <taxon>Heteroderinae</taxon>
        <taxon>Heterodera</taxon>
    </lineage>
</organism>
<dbReference type="EMBL" id="JBICCN010000007">
    <property type="protein sequence ID" value="KAL3104133.1"/>
    <property type="molecule type" value="Genomic_DNA"/>
</dbReference>
<comment type="caution">
    <text evidence="2">The sequence shown here is derived from an EMBL/GenBank/DDBJ whole genome shotgun (WGS) entry which is preliminary data.</text>
</comment>
<dbReference type="AlphaFoldDB" id="A0ABD2KMK8"/>